<feature type="compositionally biased region" description="Acidic residues" evidence="1">
    <location>
        <begin position="87"/>
        <end position="100"/>
    </location>
</feature>
<dbReference type="Proteomes" id="UP000218334">
    <property type="component" value="Unassembled WGS sequence"/>
</dbReference>
<evidence type="ECO:0000313" key="2">
    <source>
        <dbReference type="EMBL" id="PBK68005.1"/>
    </source>
</evidence>
<sequence length="135" mass="15530">MSQLGKSKTVGEGLRMHEGRGYWDAERVEIFIELLVSVWSIIAELPEMGWQQQNHRTVEALLRRRKLEHSLEPCGQAAAFPDSHCEDTEEEYFDAEDDKEAEDIELDDDAEAELDEICDDDNEMRLELDLSFAAL</sequence>
<dbReference type="EMBL" id="KZ293434">
    <property type="protein sequence ID" value="PBK68005.1"/>
    <property type="molecule type" value="Genomic_DNA"/>
</dbReference>
<proteinExistence type="predicted"/>
<dbReference type="AlphaFoldDB" id="A0A2H3BAX1"/>
<reference evidence="3" key="1">
    <citation type="journal article" date="2017" name="Nat. Ecol. Evol.">
        <title>Genome expansion and lineage-specific genetic innovations in the forest pathogenic fungi Armillaria.</title>
        <authorList>
            <person name="Sipos G."/>
            <person name="Prasanna A.N."/>
            <person name="Walter M.C."/>
            <person name="O'Connor E."/>
            <person name="Balint B."/>
            <person name="Krizsan K."/>
            <person name="Kiss B."/>
            <person name="Hess J."/>
            <person name="Varga T."/>
            <person name="Slot J."/>
            <person name="Riley R."/>
            <person name="Boka B."/>
            <person name="Rigling D."/>
            <person name="Barry K."/>
            <person name="Lee J."/>
            <person name="Mihaltcheva S."/>
            <person name="LaButti K."/>
            <person name="Lipzen A."/>
            <person name="Waldron R."/>
            <person name="Moloney N.M."/>
            <person name="Sperisen C."/>
            <person name="Kredics L."/>
            <person name="Vagvoelgyi C."/>
            <person name="Patrignani A."/>
            <person name="Fitzpatrick D."/>
            <person name="Nagy I."/>
            <person name="Doyle S."/>
            <person name="Anderson J.B."/>
            <person name="Grigoriev I.V."/>
            <person name="Gueldener U."/>
            <person name="Muensterkoetter M."/>
            <person name="Nagy L.G."/>
        </authorList>
    </citation>
    <scope>NUCLEOTIDE SEQUENCE [LARGE SCALE GENOMIC DNA]</scope>
    <source>
        <strain evidence="3">28-4</strain>
    </source>
</reference>
<protein>
    <submittedName>
        <fullName evidence="2">Uncharacterized protein</fullName>
    </submittedName>
</protein>
<name>A0A2H3BAX1_9AGAR</name>
<accession>A0A2H3BAX1</accession>
<keyword evidence="3" id="KW-1185">Reference proteome</keyword>
<organism evidence="2 3">
    <name type="scientific">Armillaria solidipes</name>
    <dbReference type="NCBI Taxonomy" id="1076256"/>
    <lineage>
        <taxon>Eukaryota</taxon>
        <taxon>Fungi</taxon>
        <taxon>Dikarya</taxon>
        <taxon>Basidiomycota</taxon>
        <taxon>Agaricomycotina</taxon>
        <taxon>Agaricomycetes</taxon>
        <taxon>Agaricomycetidae</taxon>
        <taxon>Agaricales</taxon>
        <taxon>Marasmiineae</taxon>
        <taxon>Physalacriaceae</taxon>
        <taxon>Armillaria</taxon>
    </lineage>
</organism>
<gene>
    <name evidence="2" type="ORF">ARMSODRAFT_976288</name>
</gene>
<evidence type="ECO:0000256" key="1">
    <source>
        <dbReference type="SAM" id="MobiDB-lite"/>
    </source>
</evidence>
<feature type="region of interest" description="Disordered" evidence="1">
    <location>
        <begin position="77"/>
        <end position="100"/>
    </location>
</feature>
<evidence type="ECO:0000313" key="3">
    <source>
        <dbReference type="Proteomes" id="UP000218334"/>
    </source>
</evidence>